<dbReference type="PRINTS" id="PR00039">
    <property type="entry name" value="HTHLYSR"/>
</dbReference>
<keyword evidence="4" id="KW-0804">Transcription</keyword>
<gene>
    <name evidence="6" type="ORF">SAMN05421829_10386</name>
</gene>
<dbReference type="Proteomes" id="UP000186819">
    <property type="component" value="Unassembled WGS sequence"/>
</dbReference>
<dbReference type="RefSeq" id="WP_076601099.1">
    <property type="nucleotide sequence ID" value="NZ_FTMD01000003.1"/>
</dbReference>
<dbReference type="PANTHER" id="PTHR30126:SF2">
    <property type="entry name" value="HTH-TYPE TRANSCRIPTIONAL REGULATOR YJIE"/>
    <property type="match status" value="1"/>
</dbReference>
<dbReference type="InterPro" id="IPR036388">
    <property type="entry name" value="WH-like_DNA-bd_sf"/>
</dbReference>
<evidence type="ECO:0000256" key="1">
    <source>
        <dbReference type="ARBA" id="ARBA00009437"/>
    </source>
</evidence>
<dbReference type="InterPro" id="IPR005119">
    <property type="entry name" value="LysR_subst-bd"/>
</dbReference>
<keyword evidence="3" id="KW-0238">DNA-binding</keyword>
<comment type="similarity">
    <text evidence="1">Belongs to the LysR transcriptional regulatory family.</text>
</comment>
<dbReference type="STRING" id="34027.SAMN05421829_10386"/>
<dbReference type="Pfam" id="PF00126">
    <property type="entry name" value="HTH_1"/>
    <property type="match status" value="1"/>
</dbReference>
<dbReference type="AlphaFoldDB" id="A0A1N6R482"/>
<dbReference type="GO" id="GO:0000976">
    <property type="term" value="F:transcription cis-regulatory region binding"/>
    <property type="evidence" value="ECO:0007669"/>
    <property type="project" value="TreeGrafter"/>
</dbReference>
<dbReference type="InterPro" id="IPR036390">
    <property type="entry name" value="WH_DNA-bd_sf"/>
</dbReference>
<dbReference type="InterPro" id="IPR000847">
    <property type="entry name" value="LysR_HTH_N"/>
</dbReference>
<evidence type="ECO:0000256" key="4">
    <source>
        <dbReference type="ARBA" id="ARBA00023163"/>
    </source>
</evidence>
<dbReference type="CDD" id="cd05466">
    <property type="entry name" value="PBP2_LTTR_substrate"/>
    <property type="match status" value="1"/>
</dbReference>
<dbReference type="Pfam" id="PF03466">
    <property type="entry name" value="LysR_substrate"/>
    <property type="match status" value="1"/>
</dbReference>
<evidence type="ECO:0000313" key="6">
    <source>
        <dbReference type="EMBL" id="SIQ23731.1"/>
    </source>
</evidence>
<dbReference type="OrthoDB" id="8715249at2"/>
<protein>
    <submittedName>
        <fullName evidence="6">Transcriptional regulator, LysR family</fullName>
    </submittedName>
</protein>
<keyword evidence="2" id="KW-0805">Transcription regulation</keyword>
<evidence type="ECO:0000313" key="7">
    <source>
        <dbReference type="Proteomes" id="UP000186819"/>
    </source>
</evidence>
<dbReference type="PROSITE" id="PS50931">
    <property type="entry name" value="HTH_LYSR"/>
    <property type="match status" value="1"/>
</dbReference>
<evidence type="ECO:0000256" key="3">
    <source>
        <dbReference type="ARBA" id="ARBA00023125"/>
    </source>
</evidence>
<evidence type="ECO:0000256" key="2">
    <source>
        <dbReference type="ARBA" id="ARBA00023015"/>
    </source>
</evidence>
<dbReference type="Gene3D" id="3.40.190.10">
    <property type="entry name" value="Periplasmic binding protein-like II"/>
    <property type="match status" value="2"/>
</dbReference>
<organism evidence="6 7">
    <name type="scientific">Aromatoleum tolulyticum</name>
    <dbReference type="NCBI Taxonomy" id="34027"/>
    <lineage>
        <taxon>Bacteria</taxon>
        <taxon>Pseudomonadati</taxon>
        <taxon>Pseudomonadota</taxon>
        <taxon>Betaproteobacteria</taxon>
        <taxon>Rhodocyclales</taxon>
        <taxon>Rhodocyclaceae</taxon>
        <taxon>Aromatoleum</taxon>
    </lineage>
</organism>
<reference evidence="7" key="1">
    <citation type="submission" date="2017-01" db="EMBL/GenBank/DDBJ databases">
        <authorList>
            <person name="Varghese N."/>
            <person name="Submissions S."/>
        </authorList>
    </citation>
    <scope>NUCLEOTIDE SEQUENCE [LARGE SCALE GENOMIC DNA]</scope>
    <source>
        <strain evidence="7">ATCC 51758</strain>
    </source>
</reference>
<dbReference type="EMBL" id="FTMD01000003">
    <property type="protein sequence ID" value="SIQ23731.1"/>
    <property type="molecule type" value="Genomic_DNA"/>
</dbReference>
<sequence length="303" mass="33707">MQIKWIEDFLTLTDARAFSRAAERRNVSQPTFSRHIQALEDWLGVELIDRRAQGVHLTAAGRIFRGFAADILRRTYDMRTVLRGQSPGNVDTVRFSVAHTLSLTFFPRWLGQLKEALGNVVARVGAVNVPEGASALIEGATDLLIAYHHPQLPMLLDPVRFPYIALATDRMLPLSAPRADGRPRYKLPGRAEAAVPFLAYSSGTYLGHVVEMILLGANERCHFDRSFDTHMSEALKAMVLEGHGLGWLPESCVGRELAEGRLVEAGPERWTCPLEVRLHRAADNSNPMVDKIWALLNAPQRAA</sequence>
<dbReference type="GO" id="GO:0003700">
    <property type="term" value="F:DNA-binding transcription factor activity"/>
    <property type="evidence" value="ECO:0007669"/>
    <property type="project" value="InterPro"/>
</dbReference>
<feature type="domain" description="HTH lysR-type" evidence="5">
    <location>
        <begin position="1"/>
        <end position="58"/>
    </location>
</feature>
<proteinExistence type="inferred from homology"/>
<dbReference type="SUPFAM" id="SSF46785">
    <property type="entry name" value="Winged helix' DNA-binding domain"/>
    <property type="match status" value="1"/>
</dbReference>
<dbReference type="SUPFAM" id="SSF53850">
    <property type="entry name" value="Periplasmic binding protein-like II"/>
    <property type="match status" value="1"/>
</dbReference>
<accession>A0A1N6R482</accession>
<dbReference type="Gene3D" id="1.10.10.10">
    <property type="entry name" value="Winged helix-like DNA-binding domain superfamily/Winged helix DNA-binding domain"/>
    <property type="match status" value="1"/>
</dbReference>
<name>A0A1N6R482_9RHOO</name>
<dbReference type="PANTHER" id="PTHR30126">
    <property type="entry name" value="HTH-TYPE TRANSCRIPTIONAL REGULATOR"/>
    <property type="match status" value="1"/>
</dbReference>
<keyword evidence="7" id="KW-1185">Reference proteome</keyword>
<evidence type="ECO:0000259" key="5">
    <source>
        <dbReference type="PROSITE" id="PS50931"/>
    </source>
</evidence>